<feature type="compositionally biased region" description="Polar residues" evidence="1">
    <location>
        <begin position="768"/>
        <end position="787"/>
    </location>
</feature>
<dbReference type="SUPFAM" id="SSF47769">
    <property type="entry name" value="SAM/Pointed domain"/>
    <property type="match status" value="1"/>
</dbReference>
<dbReference type="GeneID" id="25911738"/>
<feature type="compositionally biased region" description="Polar residues" evidence="1">
    <location>
        <begin position="86"/>
        <end position="97"/>
    </location>
</feature>
<dbReference type="RefSeq" id="XP_014150157.1">
    <property type="nucleotide sequence ID" value="XM_014294682.1"/>
</dbReference>
<feature type="region of interest" description="Disordered" evidence="1">
    <location>
        <begin position="73"/>
        <end position="142"/>
    </location>
</feature>
<dbReference type="EMBL" id="KQ243179">
    <property type="protein sequence ID" value="KNC76255.1"/>
    <property type="molecule type" value="Genomic_DNA"/>
</dbReference>
<evidence type="ECO:0000313" key="3">
    <source>
        <dbReference type="Proteomes" id="UP000054560"/>
    </source>
</evidence>
<evidence type="ECO:0000256" key="1">
    <source>
        <dbReference type="SAM" id="MobiDB-lite"/>
    </source>
</evidence>
<feature type="region of interest" description="Disordered" evidence="1">
    <location>
        <begin position="271"/>
        <end position="401"/>
    </location>
</feature>
<organism evidence="2 3">
    <name type="scientific">Sphaeroforma arctica JP610</name>
    <dbReference type="NCBI Taxonomy" id="667725"/>
    <lineage>
        <taxon>Eukaryota</taxon>
        <taxon>Ichthyosporea</taxon>
        <taxon>Ichthyophonida</taxon>
        <taxon>Sphaeroforma</taxon>
    </lineage>
</organism>
<proteinExistence type="predicted"/>
<reference evidence="2 3" key="1">
    <citation type="submission" date="2011-02" db="EMBL/GenBank/DDBJ databases">
        <title>The Genome Sequence of Sphaeroforma arctica JP610.</title>
        <authorList>
            <consortium name="The Broad Institute Genome Sequencing Platform"/>
            <person name="Russ C."/>
            <person name="Cuomo C."/>
            <person name="Young S.K."/>
            <person name="Zeng Q."/>
            <person name="Gargeya S."/>
            <person name="Alvarado L."/>
            <person name="Berlin A."/>
            <person name="Chapman S.B."/>
            <person name="Chen Z."/>
            <person name="Freedman E."/>
            <person name="Gellesch M."/>
            <person name="Goldberg J."/>
            <person name="Griggs A."/>
            <person name="Gujja S."/>
            <person name="Heilman E."/>
            <person name="Heiman D."/>
            <person name="Howarth C."/>
            <person name="Mehta T."/>
            <person name="Neiman D."/>
            <person name="Pearson M."/>
            <person name="Roberts A."/>
            <person name="Saif S."/>
            <person name="Shea T."/>
            <person name="Shenoy N."/>
            <person name="Sisk P."/>
            <person name="Stolte C."/>
            <person name="Sykes S."/>
            <person name="White J."/>
            <person name="Yandava C."/>
            <person name="Burger G."/>
            <person name="Gray M.W."/>
            <person name="Holland P.W.H."/>
            <person name="King N."/>
            <person name="Lang F.B.F."/>
            <person name="Roger A.J."/>
            <person name="Ruiz-Trillo I."/>
            <person name="Haas B."/>
            <person name="Nusbaum C."/>
            <person name="Birren B."/>
        </authorList>
    </citation>
    <scope>NUCLEOTIDE SEQUENCE [LARGE SCALE GENOMIC DNA]</scope>
    <source>
        <strain evidence="2 3">JP610</strain>
    </source>
</reference>
<accession>A0A0L0FHM6</accession>
<feature type="region of interest" description="Disordered" evidence="1">
    <location>
        <begin position="1236"/>
        <end position="1255"/>
    </location>
</feature>
<feature type="compositionally biased region" description="Polar residues" evidence="1">
    <location>
        <begin position="365"/>
        <end position="374"/>
    </location>
</feature>
<feature type="compositionally biased region" description="Polar residues" evidence="1">
    <location>
        <begin position="795"/>
        <end position="804"/>
    </location>
</feature>
<feature type="compositionally biased region" description="Polar residues" evidence="1">
    <location>
        <begin position="709"/>
        <end position="722"/>
    </location>
</feature>
<sequence>MALDGTAECGCQDLRLSDGIPTARYVERCNYNVDEHLHHRSTISFPAERDRDTLNTLSNASIADVPDSMADLHKSLPLGGSKSDRTNATVTSKSINSLEKRNTPANRQHHHNSRHSQTQSKPQSQDSRSQLHASKSTVAATQTPYLYDSRRLHDESSIAYHDYDSAAFPLSSANSSSEVSRTSSQHVSPSGGGFLGYDDLSHTIHSSYNSHGGYSGHTHTHSRTASYTHPAIWEDMDTEAFSRTFQAGTTLCNACGTQVVDSKCACPHDEISNDGLSKSESGYSWKSDGSDCDDELIGNPEPLTSIILPGKPDTASQSQPYPYEPSGKSGPLATHARRDVSHQPADAGGSKPYVSSNGKRGAYGAQSNSTSTNHGGLGQGQGQPLLPTHTHSPAPVNYSRKLSAKEKMAAARRRRHSVELLEFAGLSGCDTQTFLRHIRLHKYTMMLSHLAFSTLLEMGDDGLIRAGMIAQGARTRLLKALDRYKLYLEAGSLSSPTHRYGAYDTRDSHSNHDSRDVDKAAKPDHICDAKSGLTKHRTDVTYHGYDCGGGAMMVSDGTYADCVHTQQQQEAQMELHHQLQVQLHQNTLSSQVHTQVQQGQHTPCTANCAMGLCGFPPTSMQQVQVQSAQKLYQLPNGPVPTPHHAQFQAHTGACGPLHPASQSQQHASGHLSVNGHPANCTHLGPSSLTHHQHQPLCGHHQGVALQPPAHNQQAQGSTTATSKAHHKQSSGHHNQPNNCSNKSQQQSTSRSARGPKGGPPNNPPQPGRSRQATQSTAYNPPQAQRMRNSGGRLSGGTNSSTHVSTHPHPLKNCSNKGTVLLPTCTAPSATDGMSPQINCAYPVAHSAVPMTQDSGCGPGLEFCPAGGCGMAHVRVIPTEYMQQQIQLHHTQTQAQVRVQMQATQQAHQRLQQHQRQQHSCSGLGGEGECQFGTNADSISYRNPAIVRERERSISSPDTLTYFYAQQRKVRYYSDSVAPARTSGVSPEDAYAFANFSDPSSVHQFAQGNNLVLGNGISRSLPAVYTQPHPHSNTITLTNGDPLQQLQYQPRQQPQPQQRHAGQIRRQSTSPSTQTQSVVTSTRAGVYSCHNSTGTVTTGDGGGASEGLRDTFTLTHNTSASTYSHPPAFGVAGVDRVPKAAGPTDSVKDARRMTQPFISWPSFGTPGTELPYGTAATQDVYAERHLSHAKVNRVKSQPTARTAPTSALYRTGFDLDGTVKRANANANANATHSPRVVETTGHGHVGRYNAKPGREAGRETFVYPPPVSADAGGPIFGPPVSPLSQTVSPLSPSDPEYTRYPVSAASLVATEESNPNSRFHRVAFFRGARKTGHYPAPSAVDRVLYAGQAESDRRVLYPGQIDPMDRDKGAIYSGAGRCHRER</sequence>
<feature type="compositionally biased region" description="Polar residues" evidence="1">
    <location>
        <begin position="171"/>
        <end position="188"/>
    </location>
</feature>
<feature type="compositionally biased region" description="Pro residues" evidence="1">
    <location>
        <begin position="757"/>
        <end position="766"/>
    </location>
</feature>
<protein>
    <recommendedName>
        <fullName evidence="4">SAM domain-containing protein</fullName>
    </recommendedName>
</protein>
<keyword evidence="3" id="KW-1185">Reference proteome</keyword>
<feature type="compositionally biased region" description="Polar residues" evidence="1">
    <location>
        <begin position="731"/>
        <end position="751"/>
    </location>
</feature>
<feature type="region of interest" description="Disordered" evidence="1">
    <location>
        <begin position="635"/>
        <end position="815"/>
    </location>
</feature>
<feature type="compositionally biased region" description="Polar residues" evidence="1">
    <location>
        <begin position="115"/>
        <end position="142"/>
    </location>
</feature>
<feature type="region of interest" description="Disordered" evidence="1">
    <location>
        <begin position="170"/>
        <end position="190"/>
    </location>
</feature>
<feature type="compositionally biased region" description="Basic and acidic residues" evidence="1">
    <location>
        <begin position="504"/>
        <end position="522"/>
    </location>
</feature>
<name>A0A0L0FHM6_9EUKA</name>
<dbReference type="OrthoDB" id="2155283at2759"/>
<feature type="compositionally biased region" description="Polar residues" evidence="1">
    <location>
        <begin position="274"/>
        <end position="284"/>
    </location>
</feature>
<feature type="region of interest" description="Disordered" evidence="1">
    <location>
        <begin position="1358"/>
        <end position="1381"/>
    </location>
</feature>
<feature type="region of interest" description="Disordered" evidence="1">
    <location>
        <begin position="1047"/>
        <end position="1080"/>
    </location>
</feature>
<feature type="region of interest" description="Disordered" evidence="1">
    <location>
        <begin position="498"/>
        <end position="522"/>
    </location>
</feature>
<evidence type="ECO:0008006" key="4">
    <source>
        <dbReference type="Google" id="ProtNLM"/>
    </source>
</evidence>
<dbReference type="InterPro" id="IPR013761">
    <property type="entry name" value="SAM/pointed_sf"/>
</dbReference>
<dbReference type="Proteomes" id="UP000054560">
    <property type="component" value="Unassembled WGS sequence"/>
</dbReference>
<gene>
    <name evidence="2" type="ORF">SARC_11234</name>
</gene>
<evidence type="ECO:0000313" key="2">
    <source>
        <dbReference type="EMBL" id="KNC76255.1"/>
    </source>
</evidence>
<dbReference type="Gene3D" id="1.10.150.50">
    <property type="entry name" value="Transcription Factor, Ets-1"/>
    <property type="match status" value="1"/>
</dbReference>